<evidence type="ECO:0000256" key="4">
    <source>
        <dbReference type="ARBA" id="ARBA00022490"/>
    </source>
</evidence>
<sequence>MIKITNITSAKQEQAVLEVQENQVTHHHVVSMHFIYTHHLEIGQELPTAFYRQLVQENEYDQLYNKALHFISYQMRTISEVKKHLGKSTSDESVIQTIVDRLKKDHYINDATYVKEYVSEKLEYDIIGPIKIKEKLIQKGIHYDLIDSELQRYTETLEYAKMEDFIRKDIRYTIKKPYRKYIESLKRKAINRGFHLHVIDSAIVSFKDDILEQIDDRELLQKEYCFLRKTHDIDHYDDRQKLIQKLLRKGFNYDRIKELLEEESPC</sequence>
<dbReference type="InterPro" id="IPR003783">
    <property type="entry name" value="Regulatory_RecX"/>
</dbReference>
<gene>
    <name evidence="5" type="primary">recX</name>
    <name evidence="8" type="ORF">G4Z02_00610</name>
</gene>
<evidence type="ECO:0000256" key="5">
    <source>
        <dbReference type="HAMAP-Rule" id="MF_01114"/>
    </source>
</evidence>
<comment type="similarity">
    <text evidence="2 5">Belongs to the RecX family.</text>
</comment>
<dbReference type="Proteomes" id="UP000514720">
    <property type="component" value="Chromosome"/>
</dbReference>
<comment type="subcellular location">
    <subcellularLocation>
        <location evidence="1 5">Cytoplasm</location>
    </subcellularLocation>
</comment>
<name>A0A7L7KNJ1_9MOLU</name>
<dbReference type="Pfam" id="PF21981">
    <property type="entry name" value="RecX_HTH3"/>
    <property type="match status" value="1"/>
</dbReference>
<feature type="domain" description="RecX first three-helical" evidence="7">
    <location>
        <begin position="64"/>
        <end position="102"/>
    </location>
</feature>
<evidence type="ECO:0000313" key="8">
    <source>
        <dbReference type="EMBL" id="QMS84301.1"/>
    </source>
</evidence>
<dbReference type="GO" id="GO:0006282">
    <property type="term" value="P:regulation of DNA repair"/>
    <property type="evidence" value="ECO:0007669"/>
    <property type="project" value="UniProtKB-UniRule"/>
</dbReference>
<evidence type="ECO:0000256" key="3">
    <source>
        <dbReference type="ARBA" id="ARBA00018111"/>
    </source>
</evidence>
<dbReference type="PANTHER" id="PTHR33602:SF1">
    <property type="entry name" value="REGULATORY PROTEIN RECX FAMILY PROTEIN"/>
    <property type="match status" value="1"/>
</dbReference>
<accession>A0A7L7KNJ1</accession>
<organism evidence="8 9">
    <name type="scientific">Candidatus Xianfuyuplasma coldseepsis</name>
    <dbReference type="NCBI Taxonomy" id="2782163"/>
    <lineage>
        <taxon>Bacteria</taxon>
        <taxon>Bacillati</taxon>
        <taxon>Mycoplasmatota</taxon>
        <taxon>Mollicutes</taxon>
        <taxon>Candidatus Izemoplasmatales</taxon>
        <taxon>Candidatus Izemoplasmataceae</taxon>
        <taxon>Candidatus Xianfuyuplasma</taxon>
    </lineage>
</organism>
<dbReference type="EMBL" id="CP048914">
    <property type="protein sequence ID" value="QMS84301.1"/>
    <property type="molecule type" value="Genomic_DNA"/>
</dbReference>
<dbReference type="GO" id="GO:0005737">
    <property type="term" value="C:cytoplasm"/>
    <property type="evidence" value="ECO:0007669"/>
    <property type="project" value="UniProtKB-SubCell"/>
</dbReference>
<dbReference type="RefSeq" id="WP_258877909.1">
    <property type="nucleotide sequence ID" value="NZ_CP048914.1"/>
</dbReference>
<keyword evidence="4 5" id="KW-0963">Cytoplasm</keyword>
<evidence type="ECO:0000259" key="7">
    <source>
        <dbReference type="Pfam" id="PF21982"/>
    </source>
</evidence>
<evidence type="ECO:0000259" key="6">
    <source>
        <dbReference type="Pfam" id="PF21981"/>
    </source>
</evidence>
<protein>
    <recommendedName>
        <fullName evidence="3 5">Regulatory protein RecX</fullName>
    </recommendedName>
</protein>
<dbReference type="KEGG" id="xcl:G4Z02_00610"/>
<dbReference type="HAMAP" id="MF_01114">
    <property type="entry name" value="RecX"/>
    <property type="match status" value="1"/>
</dbReference>
<feature type="domain" description="RecX third three-helical" evidence="6">
    <location>
        <begin position="228"/>
        <end position="260"/>
    </location>
</feature>
<evidence type="ECO:0000313" key="9">
    <source>
        <dbReference type="Proteomes" id="UP000514720"/>
    </source>
</evidence>
<dbReference type="InterPro" id="IPR053926">
    <property type="entry name" value="RecX_HTH_1st"/>
</dbReference>
<comment type="function">
    <text evidence="5">Modulates RecA activity.</text>
</comment>
<evidence type="ECO:0000256" key="1">
    <source>
        <dbReference type="ARBA" id="ARBA00004496"/>
    </source>
</evidence>
<evidence type="ECO:0000256" key="2">
    <source>
        <dbReference type="ARBA" id="ARBA00009695"/>
    </source>
</evidence>
<dbReference type="Pfam" id="PF21982">
    <property type="entry name" value="RecX_HTH1"/>
    <property type="match status" value="1"/>
</dbReference>
<keyword evidence="9" id="KW-1185">Reference proteome</keyword>
<dbReference type="Gene3D" id="1.10.10.10">
    <property type="entry name" value="Winged helix-like DNA-binding domain superfamily/Winged helix DNA-binding domain"/>
    <property type="match status" value="3"/>
</dbReference>
<dbReference type="InterPro" id="IPR053925">
    <property type="entry name" value="RecX_HTH_3rd"/>
</dbReference>
<reference evidence="8 9" key="1">
    <citation type="submission" date="2020-02" db="EMBL/GenBank/DDBJ databases">
        <authorList>
            <person name="Zheng R.K."/>
            <person name="Sun C.M."/>
        </authorList>
    </citation>
    <scope>NUCLEOTIDE SEQUENCE [LARGE SCALE GENOMIC DNA]</scope>
    <source>
        <strain evidence="9">zrk13</strain>
    </source>
</reference>
<dbReference type="InterPro" id="IPR036388">
    <property type="entry name" value="WH-like_DNA-bd_sf"/>
</dbReference>
<proteinExistence type="inferred from homology"/>
<dbReference type="AlphaFoldDB" id="A0A7L7KNJ1"/>
<dbReference type="PANTHER" id="PTHR33602">
    <property type="entry name" value="REGULATORY PROTEIN RECX FAMILY PROTEIN"/>
    <property type="match status" value="1"/>
</dbReference>